<dbReference type="Proteomes" id="UP001337655">
    <property type="component" value="Unassembled WGS sequence"/>
</dbReference>
<reference evidence="1 2" key="1">
    <citation type="submission" date="2023-08" db="EMBL/GenBank/DDBJ databases">
        <title>Black Yeasts Isolated from many extreme environments.</title>
        <authorList>
            <person name="Coleine C."/>
            <person name="Stajich J.E."/>
            <person name="Selbmann L."/>
        </authorList>
    </citation>
    <scope>NUCLEOTIDE SEQUENCE [LARGE SCALE GENOMIC DNA]</scope>
    <source>
        <strain evidence="1 2">CCFEE 5935</strain>
    </source>
</reference>
<evidence type="ECO:0000313" key="1">
    <source>
        <dbReference type="EMBL" id="KAK5173616.1"/>
    </source>
</evidence>
<protein>
    <submittedName>
        <fullName evidence="1">Uncharacterized protein</fullName>
    </submittedName>
</protein>
<accession>A0AAV9PJX7</accession>
<dbReference type="AlphaFoldDB" id="A0AAV9PJX7"/>
<name>A0AAV9PJX7_9PEZI</name>
<organism evidence="1 2">
    <name type="scientific">Saxophila tyrrhenica</name>
    <dbReference type="NCBI Taxonomy" id="1690608"/>
    <lineage>
        <taxon>Eukaryota</taxon>
        <taxon>Fungi</taxon>
        <taxon>Dikarya</taxon>
        <taxon>Ascomycota</taxon>
        <taxon>Pezizomycotina</taxon>
        <taxon>Dothideomycetes</taxon>
        <taxon>Dothideomycetidae</taxon>
        <taxon>Mycosphaerellales</taxon>
        <taxon>Extremaceae</taxon>
        <taxon>Saxophila</taxon>
    </lineage>
</organism>
<keyword evidence="2" id="KW-1185">Reference proteome</keyword>
<sequence>MERIIKRLQDDFMAADRVWYRSHLFDQAPRYGTLPTEPEQIVLSLKNDFKTQAGELTNMVVYSSDKQVFMVSELVMGTLCPQLRERAVEYRTLDIEADRRACVVRMREGKEEVAQIVPSDAKTEVISTTKRMDDLTMCDMDGGGSEDWRVCYGSGGEAS</sequence>
<dbReference type="RefSeq" id="XP_064662311.1">
    <property type="nucleotide sequence ID" value="XM_064799556.1"/>
</dbReference>
<dbReference type="GeneID" id="89923644"/>
<gene>
    <name evidence="1" type="ORF">LTR77_002297</name>
</gene>
<dbReference type="EMBL" id="JAVRRT010000003">
    <property type="protein sequence ID" value="KAK5173616.1"/>
    <property type="molecule type" value="Genomic_DNA"/>
</dbReference>
<comment type="caution">
    <text evidence="1">The sequence shown here is derived from an EMBL/GenBank/DDBJ whole genome shotgun (WGS) entry which is preliminary data.</text>
</comment>
<proteinExistence type="predicted"/>
<evidence type="ECO:0000313" key="2">
    <source>
        <dbReference type="Proteomes" id="UP001337655"/>
    </source>
</evidence>